<dbReference type="AlphaFoldDB" id="D0WC43"/>
<comment type="caution">
    <text evidence="1">The sequence shown here is derived from an EMBL/GenBank/DDBJ whole genome shotgun (WGS) entry which is preliminary data.</text>
</comment>
<accession>D0WC43</accession>
<sequence>MTIGRLPSGWGEPVLSGGNGLVSLCGKMPSEGFRRHRGGT</sequence>
<reference evidence="1 2" key="1">
    <citation type="submission" date="2009-10" db="EMBL/GenBank/DDBJ databases">
        <authorList>
            <person name="Weinstock G."/>
            <person name="Sodergren E."/>
            <person name="Clifton S."/>
            <person name="Fulton L."/>
            <person name="Fulton B."/>
            <person name="Courtney L."/>
            <person name="Fronick C."/>
            <person name="Harrison M."/>
            <person name="Strong C."/>
            <person name="Farmer C."/>
            <person name="Delahaunty K."/>
            <person name="Markovic C."/>
            <person name="Hall O."/>
            <person name="Minx P."/>
            <person name="Tomlinson C."/>
            <person name="Mitreva M."/>
            <person name="Nelson J."/>
            <person name="Hou S."/>
            <person name="Wollam A."/>
            <person name="Pepin K.H."/>
            <person name="Johnson M."/>
            <person name="Bhonagiri V."/>
            <person name="Nash W.E."/>
            <person name="Warren W."/>
            <person name="Chinwalla A."/>
            <person name="Mardis E.R."/>
            <person name="Wilson R.K."/>
        </authorList>
    </citation>
    <scope>NUCLEOTIDE SEQUENCE [LARGE SCALE GENOMIC DNA]</scope>
    <source>
        <strain evidence="1 2">ATCC 23970</strain>
    </source>
</reference>
<dbReference type="Proteomes" id="UP000003843">
    <property type="component" value="Unassembled WGS sequence"/>
</dbReference>
<dbReference type="EMBL" id="ACEQ02000029">
    <property type="protein sequence ID" value="EEZ74820.1"/>
    <property type="molecule type" value="Genomic_DNA"/>
</dbReference>
<proteinExistence type="predicted"/>
<name>D0WC43_NEILA</name>
<protein>
    <submittedName>
        <fullName evidence="1">Uncharacterized protein</fullName>
    </submittedName>
</protein>
<evidence type="ECO:0000313" key="2">
    <source>
        <dbReference type="Proteomes" id="UP000003843"/>
    </source>
</evidence>
<organism evidence="1 2">
    <name type="scientific">Neisseria lactamica ATCC 23970</name>
    <dbReference type="NCBI Taxonomy" id="546265"/>
    <lineage>
        <taxon>Bacteria</taxon>
        <taxon>Pseudomonadati</taxon>
        <taxon>Pseudomonadota</taxon>
        <taxon>Betaproteobacteria</taxon>
        <taxon>Neisseriales</taxon>
        <taxon>Neisseriaceae</taxon>
        <taxon>Neisseria</taxon>
    </lineage>
</organism>
<gene>
    <name evidence="1" type="ORF">NEILACOT_05122</name>
</gene>
<evidence type="ECO:0000313" key="1">
    <source>
        <dbReference type="EMBL" id="EEZ74820.1"/>
    </source>
</evidence>